<dbReference type="AlphaFoldDB" id="A0A921GFQ6"/>
<dbReference type="Proteomes" id="UP000697330">
    <property type="component" value="Unassembled WGS sequence"/>
</dbReference>
<reference evidence="2" key="1">
    <citation type="journal article" date="2021" name="PeerJ">
        <title>Extensive microbial diversity within the chicken gut microbiome revealed by metagenomics and culture.</title>
        <authorList>
            <person name="Gilroy R."/>
            <person name="Ravi A."/>
            <person name="Getino M."/>
            <person name="Pursley I."/>
            <person name="Horton D.L."/>
            <person name="Alikhan N.F."/>
            <person name="Baker D."/>
            <person name="Gharbi K."/>
            <person name="Hall N."/>
            <person name="Watson M."/>
            <person name="Adriaenssens E.M."/>
            <person name="Foster-Nyarko E."/>
            <person name="Jarju S."/>
            <person name="Secka A."/>
            <person name="Antonio M."/>
            <person name="Oren A."/>
            <person name="Chaudhuri R.R."/>
            <person name="La Ragione R."/>
            <person name="Hildebrand F."/>
            <person name="Pallen M.J."/>
        </authorList>
    </citation>
    <scope>NUCLEOTIDE SEQUENCE</scope>
    <source>
        <strain evidence="2">CHK124-7917</strain>
    </source>
</reference>
<gene>
    <name evidence="2" type="ORF">K8U72_06375</name>
</gene>
<organism evidence="2 3">
    <name type="scientific">Thermophilibacter provencensis</name>
    <dbReference type="NCBI Taxonomy" id="1852386"/>
    <lineage>
        <taxon>Bacteria</taxon>
        <taxon>Bacillati</taxon>
        <taxon>Actinomycetota</taxon>
        <taxon>Coriobacteriia</taxon>
        <taxon>Coriobacteriales</taxon>
        <taxon>Atopobiaceae</taxon>
        <taxon>Thermophilibacter</taxon>
    </lineage>
</organism>
<evidence type="ECO:0000313" key="2">
    <source>
        <dbReference type="EMBL" id="HJF45395.1"/>
    </source>
</evidence>
<sequence length="172" mass="19305">MVSFMRGSEVRGRNEVAGAREGSESFNPDARIERSRGEVGEGASTFSPNKRVEVYHGGRYGDVFKGGRGDRIEVNHIPPFEVNGLSFRDGPTISMDKADHRIMSSTGNSIEARKHRAKQRELVEVGDFKGAVKMDIDDIHDKCGDKYDDALREMLDYMEERGYISDQKGLME</sequence>
<name>A0A921GFQ6_9ACTN</name>
<proteinExistence type="predicted"/>
<dbReference type="RefSeq" id="WP_274959171.1">
    <property type="nucleotide sequence ID" value="NZ_DYWQ01000094.1"/>
</dbReference>
<feature type="compositionally biased region" description="Basic and acidic residues" evidence="1">
    <location>
        <begin position="30"/>
        <end position="39"/>
    </location>
</feature>
<evidence type="ECO:0000256" key="1">
    <source>
        <dbReference type="SAM" id="MobiDB-lite"/>
    </source>
</evidence>
<dbReference type="EMBL" id="DYWQ01000094">
    <property type="protein sequence ID" value="HJF45395.1"/>
    <property type="molecule type" value="Genomic_DNA"/>
</dbReference>
<comment type="caution">
    <text evidence="2">The sequence shown here is derived from an EMBL/GenBank/DDBJ whole genome shotgun (WGS) entry which is preliminary data.</text>
</comment>
<protein>
    <submittedName>
        <fullName evidence="2">Uncharacterized protein</fullName>
    </submittedName>
</protein>
<accession>A0A921GFQ6</accession>
<feature type="region of interest" description="Disordered" evidence="1">
    <location>
        <begin position="1"/>
        <end position="45"/>
    </location>
</feature>
<evidence type="ECO:0000313" key="3">
    <source>
        <dbReference type="Proteomes" id="UP000697330"/>
    </source>
</evidence>
<reference evidence="2" key="2">
    <citation type="submission" date="2021-09" db="EMBL/GenBank/DDBJ databases">
        <authorList>
            <person name="Gilroy R."/>
        </authorList>
    </citation>
    <scope>NUCLEOTIDE SEQUENCE</scope>
    <source>
        <strain evidence="2">CHK124-7917</strain>
    </source>
</reference>